<dbReference type="GO" id="GO:0006355">
    <property type="term" value="P:regulation of DNA-templated transcription"/>
    <property type="evidence" value="ECO:0007669"/>
    <property type="project" value="InterPro"/>
</dbReference>
<dbReference type="SUPFAM" id="SSF47598">
    <property type="entry name" value="Ribbon-helix-helix"/>
    <property type="match status" value="1"/>
</dbReference>
<dbReference type="InterPro" id="IPR022789">
    <property type="entry name" value="ParD"/>
</dbReference>
<evidence type="ECO:0000313" key="2">
    <source>
        <dbReference type="EMBL" id="TFF22922.1"/>
    </source>
</evidence>
<evidence type="ECO:0000256" key="1">
    <source>
        <dbReference type="ARBA" id="ARBA00022649"/>
    </source>
</evidence>
<sequence length="91" mass="9880">MSRIERMTIALPAEMAADLKAAVAEGRYASTSEVVHEALREWTRARDVQRHEPAAVHELIRAGDESGPSIPAEDVYAELRALVAARRAGSA</sequence>
<accession>A0A4Y8RJK5</accession>
<dbReference type="AlphaFoldDB" id="A0A4Y8RJK5"/>
<proteinExistence type="predicted"/>
<keyword evidence="1" id="KW-1277">Toxin-antitoxin system</keyword>
<evidence type="ECO:0000313" key="3">
    <source>
        <dbReference type="Proteomes" id="UP000298179"/>
    </source>
</evidence>
<dbReference type="EMBL" id="SOZD01000003">
    <property type="protein sequence ID" value="TFF22922.1"/>
    <property type="molecule type" value="Genomic_DNA"/>
</dbReference>
<dbReference type="Pfam" id="PF03693">
    <property type="entry name" value="ParD_antitoxin"/>
    <property type="match status" value="1"/>
</dbReference>
<gene>
    <name evidence="2" type="ORF">E3C22_10735</name>
</gene>
<dbReference type="InterPro" id="IPR038296">
    <property type="entry name" value="ParD_sf"/>
</dbReference>
<comment type="caution">
    <text evidence="2">The sequence shown here is derived from an EMBL/GenBank/DDBJ whole genome shotgun (WGS) entry which is preliminary data.</text>
</comment>
<protein>
    <submittedName>
        <fullName evidence="2">Type II toxin-antitoxin system ParD family antitoxin</fullName>
    </submittedName>
</protein>
<organism evidence="2 3">
    <name type="scientific">Jiella endophytica</name>
    <dbReference type="NCBI Taxonomy" id="2558362"/>
    <lineage>
        <taxon>Bacteria</taxon>
        <taxon>Pseudomonadati</taxon>
        <taxon>Pseudomonadota</taxon>
        <taxon>Alphaproteobacteria</taxon>
        <taxon>Hyphomicrobiales</taxon>
        <taxon>Aurantimonadaceae</taxon>
        <taxon>Jiella</taxon>
    </lineage>
</organism>
<dbReference type="Proteomes" id="UP000298179">
    <property type="component" value="Unassembled WGS sequence"/>
</dbReference>
<reference evidence="2 3" key="1">
    <citation type="submission" date="2019-03" db="EMBL/GenBank/DDBJ databases">
        <title>Jiella endophytica sp. nov., a novel endophytic bacterium isolated from root of Ficus microcarpa Linn. f.</title>
        <authorList>
            <person name="Tuo L."/>
        </authorList>
    </citation>
    <scope>NUCLEOTIDE SEQUENCE [LARGE SCALE GENOMIC DNA]</scope>
    <source>
        <strain evidence="2 3">CBS5Q-3</strain>
    </source>
</reference>
<dbReference type="CDD" id="cd22231">
    <property type="entry name" value="RHH_NikR_HicB-like"/>
    <property type="match status" value="1"/>
</dbReference>
<dbReference type="RefSeq" id="WP_134762023.1">
    <property type="nucleotide sequence ID" value="NZ_SOZD01000003.1"/>
</dbReference>
<keyword evidence="3" id="KW-1185">Reference proteome</keyword>
<dbReference type="OrthoDB" id="291307at2"/>
<dbReference type="Gene3D" id="6.10.10.120">
    <property type="entry name" value="Antitoxin ParD1-like"/>
    <property type="match status" value="1"/>
</dbReference>
<name>A0A4Y8RJK5_9HYPH</name>
<dbReference type="InterPro" id="IPR010985">
    <property type="entry name" value="Ribbon_hlx_hlx"/>
</dbReference>